<gene>
    <name evidence="3" type="ORF">FJW01_12130</name>
</gene>
<evidence type="ECO:0000313" key="4">
    <source>
        <dbReference type="Proteomes" id="UP000317747"/>
    </source>
</evidence>
<keyword evidence="2" id="KW-0812">Transmembrane</keyword>
<feature type="region of interest" description="Disordered" evidence="1">
    <location>
        <begin position="1"/>
        <end position="24"/>
    </location>
</feature>
<dbReference type="AlphaFoldDB" id="A0A506Q4M1"/>
<organism evidence="3 4">
    <name type="scientific">Pantoea deleyi</name>
    <dbReference type="NCBI Taxonomy" id="470932"/>
    <lineage>
        <taxon>Bacteria</taxon>
        <taxon>Pseudomonadati</taxon>
        <taxon>Pseudomonadota</taxon>
        <taxon>Gammaproteobacteria</taxon>
        <taxon>Enterobacterales</taxon>
        <taxon>Erwiniaceae</taxon>
        <taxon>Pantoea</taxon>
    </lineage>
</organism>
<feature type="compositionally biased region" description="Basic and acidic residues" evidence="1">
    <location>
        <begin position="15"/>
        <end position="24"/>
    </location>
</feature>
<feature type="transmembrane region" description="Helical" evidence="2">
    <location>
        <begin position="51"/>
        <end position="70"/>
    </location>
</feature>
<keyword evidence="2" id="KW-1133">Transmembrane helix</keyword>
<dbReference type="Proteomes" id="UP000317747">
    <property type="component" value="Unassembled WGS sequence"/>
</dbReference>
<comment type="caution">
    <text evidence="3">The sequence shown here is derived from an EMBL/GenBank/DDBJ whole genome shotgun (WGS) entry which is preliminary data.</text>
</comment>
<evidence type="ECO:0000313" key="3">
    <source>
        <dbReference type="EMBL" id="TPV40458.1"/>
    </source>
</evidence>
<evidence type="ECO:0000256" key="1">
    <source>
        <dbReference type="SAM" id="MobiDB-lite"/>
    </source>
</evidence>
<protein>
    <submittedName>
        <fullName evidence="3">Uncharacterized protein</fullName>
    </submittedName>
</protein>
<accession>A0A506Q4M1</accession>
<reference evidence="3 4" key="1">
    <citation type="submission" date="2019-06" db="EMBL/GenBank/DDBJ databases">
        <title>Taxogenomics and systematics of the genus Pantoea.</title>
        <authorList>
            <person name="Tambong J.T."/>
        </authorList>
    </citation>
    <scope>NUCLEOTIDE SEQUENCE [LARGE SCALE GENOMIC DNA]</scope>
    <source>
        <strain evidence="3 4">LMG 24200</strain>
    </source>
</reference>
<name>A0A506Q4M1_9GAMM</name>
<evidence type="ECO:0000256" key="2">
    <source>
        <dbReference type="SAM" id="Phobius"/>
    </source>
</evidence>
<keyword evidence="4" id="KW-1185">Reference proteome</keyword>
<dbReference type="EMBL" id="VHJA01000060">
    <property type="protein sequence ID" value="TPV40458.1"/>
    <property type="molecule type" value="Genomic_DNA"/>
</dbReference>
<dbReference type="OrthoDB" id="6504753at2"/>
<proteinExistence type="predicted"/>
<sequence length="188" mass="20874">MPKSGRHQARACQTGDHHNVKKDRTVSRDVPIKENLLWVRREYAIQRAGEYLLIVLVLLGACGLFSKGVLSDSRARSPDGLVQVDYERFGRAETSMDMRIRYHAPANDRFTVTIGGEALENLEIQTLQPQPQVAETIGSDLRLTFSATGTGPDHAVWIGLQPRHAGRIHVAIHGGGAAPVRFTQWIYP</sequence>
<keyword evidence="2" id="KW-0472">Membrane</keyword>